<evidence type="ECO:0000313" key="4">
    <source>
        <dbReference type="EMBL" id="MEO1782270.1"/>
    </source>
</evidence>
<dbReference type="InterPro" id="IPR034829">
    <property type="entry name" value="DnaD-like_sf"/>
</dbReference>
<dbReference type="EMBL" id="MAEI02000001">
    <property type="protein sequence ID" value="MEO1782270.1"/>
    <property type="molecule type" value="Genomic_DNA"/>
</dbReference>
<sequence length="287" mass="32566">MNMISQINAFEDWLEYNELGAGPQLLWYKLLRVANRSGWQSELSIANTRLQSMTKSTEKTLINHRNQLIQCGLLTYKKRGRTKAGIYILTDLTTGEIPVTSTTTGNIPVVSTVKHTVNRTVVSTVKPTVDVSAYVKQDETKLNEINNHDDDGYEGPAELLQRLYGKFPQGVLHGALVNWLKVWPVEMINYAIQTSFDYGKEMNALKPYMARIFQNWKSAGIDTVEKAKEANRKFRESQRPTSQSNFGKPYKTETVPDWNALAPSESVDPALEAELDRKMAEFLKDDE</sequence>
<gene>
    <name evidence="4" type="ORF">BAU18_001863</name>
</gene>
<reference evidence="5" key="1">
    <citation type="submission" date="2016-06" db="EMBL/GenBank/DDBJ databases">
        <title>Four novel species of enterococci isolated from chicken manure.</title>
        <authorList>
            <person name="Van Tyne D."/>
        </authorList>
    </citation>
    <scope>NUCLEOTIDE SEQUENCE [LARGE SCALE GENOMIC DNA]</scope>
    <source>
        <strain evidence="5">JM9A</strain>
    </source>
</reference>
<organism evidence="4 5">
    <name type="scientific">Enterococcus diestrammenae</name>
    <dbReference type="NCBI Taxonomy" id="1155073"/>
    <lineage>
        <taxon>Bacteria</taxon>
        <taxon>Bacillati</taxon>
        <taxon>Bacillota</taxon>
        <taxon>Bacilli</taxon>
        <taxon>Lactobacillales</taxon>
        <taxon>Enterococcaceae</taxon>
        <taxon>Enterococcus</taxon>
    </lineage>
</organism>
<reference evidence="4 5" key="2">
    <citation type="submission" date="2024-02" db="EMBL/GenBank/DDBJ databases">
        <title>The Genome Sequence of Enterococcus diestrammenae JM9A.</title>
        <authorList>
            <person name="Earl A."/>
            <person name="Manson A."/>
            <person name="Gilmore M."/>
            <person name="Sanders J."/>
            <person name="Shea T."/>
            <person name="Howe W."/>
            <person name="Livny J."/>
            <person name="Cuomo C."/>
            <person name="Neafsey D."/>
            <person name="Birren B."/>
        </authorList>
    </citation>
    <scope>NUCLEOTIDE SEQUENCE [LARGE SCALE GENOMIC DNA]</scope>
    <source>
        <strain evidence="4 5">JM9A</strain>
    </source>
</reference>
<dbReference type="Pfam" id="PF07261">
    <property type="entry name" value="DnaB_2"/>
    <property type="match status" value="1"/>
</dbReference>
<feature type="domain" description="DnaB/C C-terminal" evidence="3">
    <location>
        <begin position="176"/>
        <end position="230"/>
    </location>
</feature>
<evidence type="ECO:0000313" key="5">
    <source>
        <dbReference type="Proteomes" id="UP001429357"/>
    </source>
</evidence>
<evidence type="ECO:0000256" key="1">
    <source>
        <dbReference type="ARBA" id="ARBA00093462"/>
    </source>
</evidence>
<comment type="similarity">
    <text evidence="1">Belongs to the DnaB/DnaD family.</text>
</comment>
<dbReference type="InterPro" id="IPR006343">
    <property type="entry name" value="DnaB/C_C"/>
</dbReference>
<dbReference type="Proteomes" id="UP001429357">
    <property type="component" value="Unassembled WGS sequence"/>
</dbReference>
<evidence type="ECO:0000256" key="2">
    <source>
        <dbReference type="SAM" id="MobiDB-lite"/>
    </source>
</evidence>
<evidence type="ECO:0000259" key="3">
    <source>
        <dbReference type="Pfam" id="PF07261"/>
    </source>
</evidence>
<name>A0ABV0F2I3_9ENTE</name>
<comment type="caution">
    <text evidence="4">The sequence shown here is derived from an EMBL/GenBank/DDBJ whole genome shotgun (WGS) entry which is preliminary data.</text>
</comment>
<keyword evidence="5" id="KW-1185">Reference proteome</keyword>
<dbReference type="SUPFAM" id="SSF158499">
    <property type="entry name" value="DnaD domain-like"/>
    <property type="match status" value="1"/>
</dbReference>
<dbReference type="RefSeq" id="WP_161868860.1">
    <property type="nucleotide sequence ID" value="NZ_MAEI02000001.1"/>
</dbReference>
<dbReference type="Gene3D" id="1.10.10.630">
    <property type="entry name" value="DnaD domain-like"/>
    <property type="match status" value="1"/>
</dbReference>
<protein>
    <recommendedName>
        <fullName evidence="3">DnaB/C C-terminal domain-containing protein</fullName>
    </recommendedName>
</protein>
<proteinExistence type="inferred from homology"/>
<feature type="region of interest" description="Disordered" evidence="2">
    <location>
        <begin position="231"/>
        <end position="264"/>
    </location>
</feature>
<accession>A0ABV0F2I3</accession>